<accession>A0A951UF93</accession>
<dbReference type="Pfam" id="PF00072">
    <property type="entry name" value="Response_reg"/>
    <property type="match status" value="1"/>
</dbReference>
<dbReference type="PANTHER" id="PTHR43280">
    <property type="entry name" value="ARAC-FAMILY TRANSCRIPTIONAL REGULATOR"/>
    <property type="match status" value="1"/>
</dbReference>
<keyword evidence="3" id="KW-0804">Transcription</keyword>
<evidence type="ECO:0000256" key="1">
    <source>
        <dbReference type="ARBA" id="ARBA00023015"/>
    </source>
</evidence>
<evidence type="ECO:0000256" key="4">
    <source>
        <dbReference type="PROSITE-ProRule" id="PRU00169"/>
    </source>
</evidence>
<evidence type="ECO:0000259" key="6">
    <source>
        <dbReference type="PROSITE" id="PS50110"/>
    </source>
</evidence>
<dbReference type="InterPro" id="IPR018060">
    <property type="entry name" value="HTH_AraC"/>
</dbReference>
<keyword evidence="2 7" id="KW-0238">DNA-binding</keyword>
<dbReference type="GO" id="GO:0043565">
    <property type="term" value="F:sequence-specific DNA binding"/>
    <property type="evidence" value="ECO:0007669"/>
    <property type="project" value="InterPro"/>
</dbReference>
<evidence type="ECO:0000313" key="7">
    <source>
        <dbReference type="EMBL" id="MBW4560943.1"/>
    </source>
</evidence>
<dbReference type="GO" id="GO:0000160">
    <property type="term" value="P:phosphorelay signal transduction system"/>
    <property type="evidence" value="ECO:0007669"/>
    <property type="project" value="InterPro"/>
</dbReference>
<feature type="domain" description="Response regulatory" evidence="6">
    <location>
        <begin position="8"/>
        <end position="124"/>
    </location>
</feature>
<dbReference type="PRINTS" id="PR00032">
    <property type="entry name" value="HTHARAC"/>
</dbReference>
<dbReference type="AlphaFoldDB" id="A0A951UF93"/>
<dbReference type="Gene3D" id="3.40.50.2300">
    <property type="match status" value="1"/>
</dbReference>
<name>A0A951UF93_9NOST</name>
<dbReference type="InterPro" id="IPR009057">
    <property type="entry name" value="Homeodomain-like_sf"/>
</dbReference>
<reference evidence="7" key="2">
    <citation type="journal article" date="2022" name="Microbiol. Resour. Announc.">
        <title>Metagenome Sequencing to Explore Phylogenomics of Terrestrial Cyanobacteria.</title>
        <authorList>
            <person name="Ward R.D."/>
            <person name="Stajich J.E."/>
            <person name="Johansen J.R."/>
            <person name="Huntemann M."/>
            <person name="Clum A."/>
            <person name="Foster B."/>
            <person name="Foster B."/>
            <person name="Roux S."/>
            <person name="Palaniappan K."/>
            <person name="Varghese N."/>
            <person name="Mukherjee S."/>
            <person name="Reddy T.B.K."/>
            <person name="Daum C."/>
            <person name="Copeland A."/>
            <person name="Chen I.A."/>
            <person name="Ivanova N.N."/>
            <person name="Kyrpides N.C."/>
            <person name="Shapiro N."/>
            <person name="Eloe-Fadrosh E.A."/>
            <person name="Pietrasiak N."/>
        </authorList>
    </citation>
    <scope>NUCLEOTIDE SEQUENCE</scope>
    <source>
        <strain evidence="7">JT2-VF2</strain>
    </source>
</reference>
<dbReference type="InterPro" id="IPR011006">
    <property type="entry name" value="CheY-like_superfamily"/>
</dbReference>
<sequence length="279" mass="31367">MMYESPKKILVIEDDAITRNLFLCGLEAEGFDTIGAENGIAGIQLAQEHLPDLVICDILMPDIDGYSVLTQLRQEPLTAIIPFIFLTGSDAKASVRKGMELGADDFLTKPSTLDELLAAIATRLQKQATIEYWWATKFQTTPKPVIANQIAPTVPSESIFPSIPQLKEVFDFIEKHYDEGITLCDVAEAVGYSPAYLTNRVSKQTGDTVNNWIVKRRMAEARFLLQLDNSNQTVEQIAKALGYQDVSHFSRQFRQHHGLPPHAWRKQHQIMVEKQPQPC</sequence>
<keyword evidence="4" id="KW-0597">Phosphoprotein</keyword>
<gene>
    <name evidence="7" type="ORF">KME32_07230</name>
</gene>
<dbReference type="PANTHER" id="PTHR43280:SF28">
    <property type="entry name" value="HTH-TYPE TRANSCRIPTIONAL ACTIVATOR RHAS"/>
    <property type="match status" value="1"/>
</dbReference>
<dbReference type="EMBL" id="JAHHHN010000003">
    <property type="protein sequence ID" value="MBW4560943.1"/>
    <property type="molecule type" value="Genomic_DNA"/>
</dbReference>
<feature type="modified residue" description="4-aspartylphosphate" evidence="4">
    <location>
        <position position="57"/>
    </location>
</feature>
<feature type="domain" description="HTH araC/xylS-type" evidence="5">
    <location>
        <begin position="167"/>
        <end position="267"/>
    </location>
</feature>
<dbReference type="Gene3D" id="1.10.10.60">
    <property type="entry name" value="Homeodomain-like"/>
    <property type="match status" value="2"/>
</dbReference>
<evidence type="ECO:0000259" key="5">
    <source>
        <dbReference type="PROSITE" id="PS01124"/>
    </source>
</evidence>
<dbReference type="SMART" id="SM00342">
    <property type="entry name" value="HTH_ARAC"/>
    <property type="match status" value="1"/>
</dbReference>
<dbReference type="SUPFAM" id="SSF52172">
    <property type="entry name" value="CheY-like"/>
    <property type="match status" value="1"/>
</dbReference>
<reference evidence="7" key="1">
    <citation type="submission" date="2021-05" db="EMBL/GenBank/DDBJ databases">
        <authorList>
            <person name="Pietrasiak N."/>
            <person name="Ward R."/>
            <person name="Stajich J.E."/>
            <person name="Kurbessoian T."/>
        </authorList>
    </citation>
    <scope>NUCLEOTIDE SEQUENCE</scope>
    <source>
        <strain evidence="7">JT2-VF2</strain>
    </source>
</reference>
<dbReference type="SMART" id="SM00448">
    <property type="entry name" value="REC"/>
    <property type="match status" value="1"/>
</dbReference>
<comment type="caution">
    <text evidence="7">The sequence shown here is derived from an EMBL/GenBank/DDBJ whole genome shotgun (WGS) entry which is preliminary data.</text>
</comment>
<organism evidence="7 8">
    <name type="scientific">Mojavia pulchra JT2-VF2</name>
    <dbReference type="NCBI Taxonomy" id="287848"/>
    <lineage>
        <taxon>Bacteria</taxon>
        <taxon>Bacillati</taxon>
        <taxon>Cyanobacteriota</taxon>
        <taxon>Cyanophyceae</taxon>
        <taxon>Nostocales</taxon>
        <taxon>Nostocaceae</taxon>
    </lineage>
</organism>
<dbReference type="PROSITE" id="PS01124">
    <property type="entry name" value="HTH_ARAC_FAMILY_2"/>
    <property type="match status" value="1"/>
</dbReference>
<dbReference type="InterPro" id="IPR001789">
    <property type="entry name" value="Sig_transdc_resp-reg_receiver"/>
</dbReference>
<proteinExistence type="predicted"/>
<protein>
    <submittedName>
        <fullName evidence="7">DNA-binding response regulator</fullName>
    </submittedName>
</protein>
<dbReference type="PROSITE" id="PS50110">
    <property type="entry name" value="RESPONSE_REGULATORY"/>
    <property type="match status" value="1"/>
</dbReference>
<dbReference type="InterPro" id="IPR020449">
    <property type="entry name" value="Tscrpt_reg_AraC-type_HTH"/>
</dbReference>
<dbReference type="SUPFAM" id="SSF46689">
    <property type="entry name" value="Homeodomain-like"/>
    <property type="match status" value="2"/>
</dbReference>
<dbReference type="Pfam" id="PF12833">
    <property type="entry name" value="HTH_18"/>
    <property type="match status" value="1"/>
</dbReference>
<evidence type="ECO:0000256" key="3">
    <source>
        <dbReference type="ARBA" id="ARBA00023163"/>
    </source>
</evidence>
<dbReference type="GO" id="GO:0003700">
    <property type="term" value="F:DNA-binding transcription factor activity"/>
    <property type="evidence" value="ECO:0007669"/>
    <property type="project" value="InterPro"/>
</dbReference>
<keyword evidence="1" id="KW-0805">Transcription regulation</keyword>
<evidence type="ECO:0000256" key="2">
    <source>
        <dbReference type="ARBA" id="ARBA00023125"/>
    </source>
</evidence>
<evidence type="ECO:0000313" key="8">
    <source>
        <dbReference type="Proteomes" id="UP000715781"/>
    </source>
</evidence>
<dbReference type="Proteomes" id="UP000715781">
    <property type="component" value="Unassembled WGS sequence"/>
</dbReference>